<evidence type="ECO:0000313" key="3">
    <source>
        <dbReference type="Proteomes" id="UP000622552"/>
    </source>
</evidence>
<accession>A0A8J7GJ35</accession>
<proteinExistence type="predicted"/>
<sequence length="251" mass="25052">MGRVAVFSAAEGDDDPRRAVVTELLRSPALAGAVRTATAAPDAEGGSGARNLPVTARCAGLLPGGLRRGSTVALTSSTGLLIELLAGASGAGAWCAVVGLPGFSALAAADAGVALDRLALVPRPGASWPEAVSALLDGFDLVVAAPGGAVPARLAGRLAARARQRGGVLIGYGATPWPGADLVLEPEGSAWHGLRPGRGRLRYRELTVTARGPGRPVRATLRLGRQPDPTGTGSGHARPVRAGGAGLRVVG</sequence>
<reference evidence="2" key="1">
    <citation type="submission" date="2020-11" db="EMBL/GenBank/DDBJ databases">
        <title>Sequencing the genomes of 1000 actinobacteria strains.</title>
        <authorList>
            <person name="Klenk H.-P."/>
        </authorList>
    </citation>
    <scope>NUCLEOTIDE SEQUENCE</scope>
    <source>
        <strain evidence="2">DSM 45356</strain>
    </source>
</reference>
<gene>
    <name evidence="2" type="ORF">IW245_003632</name>
</gene>
<keyword evidence="3" id="KW-1185">Reference proteome</keyword>
<organism evidence="2 3">
    <name type="scientific">Longispora fulva</name>
    <dbReference type="NCBI Taxonomy" id="619741"/>
    <lineage>
        <taxon>Bacteria</taxon>
        <taxon>Bacillati</taxon>
        <taxon>Actinomycetota</taxon>
        <taxon>Actinomycetes</taxon>
        <taxon>Micromonosporales</taxon>
        <taxon>Micromonosporaceae</taxon>
        <taxon>Longispora</taxon>
    </lineage>
</organism>
<dbReference type="AlphaFoldDB" id="A0A8J7GJ35"/>
<evidence type="ECO:0000256" key="1">
    <source>
        <dbReference type="SAM" id="MobiDB-lite"/>
    </source>
</evidence>
<comment type="caution">
    <text evidence="2">The sequence shown here is derived from an EMBL/GenBank/DDBJ whole genome shotgun (WGS) entry which is preliminary data.</text>
</comment>
<feature type="region of interest" description="Disordered" evidence="1">
    <location>
        <begin position="219"/>
        <end position="251"/>
    </location>
</feature>
<dbReference type="Proteomes" id="UP000622552">
    <property type="component" value="Unassembled WGS sequence"/>
</dbReference>
<protein>
    <submittedName>
        <fullName evidence="2">Uncharacterized protein</fullName>
    </submittedName>
</protein>
<name>A0A8J7GJ35_9ACTN</name>
<dbReference type="EMBL" id="JADOUF010000001">
    <property type="protein sequence ID" value="MBG6137438.1"/>
    <property type="molecule type" value="Genomic_DNA"/>
</dbReference>
<evidence type="ECO:0000313" key="2">
    <source>
        <dbReference type="EMBL" id="MBG6137438.1"/>
    </source>
</evidence>